<dbReference type="GO" id="GO:0004601">
    <property type="term" value="F:peroxidase activity"/>
    <property type="evidence" value="ECO:0007669"/>
    <property type="project" value="UniProtKB-KW"/>
</dbReference>
<dbReference type="InterPro" id="IPR036938">
    <property type="entry name" value="PAP2/HPO_sf"/>
</dbReference>
<protein>
    <submittedName>
        <fullName evidence="1">Vanadium-dependent haloperoxidase</fullName>
        <ecNumber evidence="1">1.11.1.-</ecNumber>
    </submittedName>
</protein>
<dbReference type="SUPFAM" id="SSF48317">
    <property type="entry name" value="Acid phosphatase/Vanadium-dependent haloperoxidase"/>
    <property type="match status" value="1"/>
</dbReference>
<comment type="caution">
    <text evidence="1">The sequence shown here is derived from an EMBL/GenBank/DDBJ whole genome shotgun (WGS) entry which is preliminary data.</text>
</comment>
<dbReference type="InterPro" id="IPR052559">
    <property type="entry name" value="V-haloperoxidase"/>
</dbReference>
<dbReference type="RefSeq" id="WP_315575947.1">
    <property type="nucleotide sequence ID" value="NZ_JARDXH010000003.1"/>
</dbReference>
<accession>A0ABU3TP76</accession>
<dbReference type="PANTHER" id="PTHR34599">
    <property type="entry name" value="PEROXIDASE-RELATED"/>
    <property type="match status" value="1"/>
</dbReference>
<dbReference type="Proteomes" id="UP001249959">
    <property type="component" value="Unassembled WGS sequence"/>
</dbReference>
<dbReference type="PROSITE" id="PS51257">
    <property type="entry name" value="PROKAR_LIPOPROTEIN"/>
    <property type="match status" value="1"/>
</dbReference>
<keyword evidence="2" id="KW-1185">Reference proteome</keyword>
<gene>
    <name evidence="1" type="ORF">PQG45_01295</name>
</gene>
<organism evidence="1 2">
    <name type="scientific">Aquirufa regiilacus</name>
    <dbReference type="NCBI Taxonomy" id="3024868"/>
    <lineage>
        <taxon>Bacteria</taxon>
        <taxon>Pseudomonadati</taxon>
        <taxon>Bacteroidota</taxon>
        <taxon>Cytophagia</taxon>
        <taxon>Cytophagales</taxon>
        <taxon>Flectobacillaceae</taxon>
        <taxon>Aquirufa</taxon>
    </lineage>
</organism>
<sequence length="439" mass="49164">MKKIFVLLALVIVAASCKKSNPDFQKEASNPRFLERAQNMLTESIIHDIFAPPVSSRIYMYSSVAGYEAAILGDPKFKSLVGQLNGFESVAKPEPGLEYCFPLASTRAFLSVGKKLTFAQELYVEFDKQIEEDFRKTGMPDDVYERSVALGDSIAASVMRWAAKDNYKQTRGFRFTVTNLPGTWTPTPPAYMDAVEPYWNKVRPVMLDSASQFRAPAPSKFDLTKGSPYYKEVMDSYETVKNLTNDQRDIANFWDCNPFKMNITGHAMFATKKMSPGGHWLGIVAQISRQYKKSYAETAEALALTSIAIFDGFISCWDEKYRSIRIRPETVINASIDKTWIPVLQTPPFPEYTSGHSTISRAAAEVLTKVYGDNVAFNDSTEVPYGLPPRKFTSFIQASDEASISRLYGGIHFRPALDEGAKQGSKVGQYLLSTVKTRK</sequence>
<evidence type="ECO:0000313" key="2">
    <source>
        <dbReference type="Proteomes" id="UP001249959"/>
    </source>
</evidence>
<keyword evidence="1" id="KW-0560">Oxidoreductase</keyword>
<evidence type="ECO:0000313" key="1">
    <source>
        <dbReference type="EMBL" id="MDU0807664.1"/>
    </source>
</evidence>
<dbReference type="EMBL" id="JAVNWW010000001">
    <property type="protein sequence ID" value="MDU0807664.1"/>
    <property type="molecule type" value="Genomic_DNA"/>
</dbReference>
<proteinExistence type="predicted"/>
<dbReference type="CDD" id="cd03398">
    <property type="entry name" value="PAP2_haloperoxidase"/>
    <property type="match status" value="1"/>
</dbReference>
<dbReference type="PANTHER" id="PTHR34599:SF1">
    <property type="entry name" value="PHOSPHATIDIC ACID PHOSPHATASE TYPE 2_HALOPEROXIDASE DOMAIN-CONTAINING PROTEIN"/>
    <property type="match status" value="1"/>
</dbReference>
<keyword evidence="1" id="KW-0575">Peroxidase</keyword>
<dbReference type="EC" id="1.11.1.-" evidence="1"/>
<reference evidence="1 2" key="1">
    <citation type="submission" date="2023-09" db="EMBL/GenBank/DDBJ databases">
        <title>Aquirufa genomes.</title>
        <authorList>
            <person name="Pitt A."/>
        </authorList>
    </citation>
    <scope>NUCLEOTIDE SEQUENCE [LARGE SCALE GENOMIC DNA]</scope>
    <source>
        <strain evidence="1 2">LEOWEIH-7C</strain>
    </source>
</reference>
<name>A0ABU3TP76_9BACT</name>
<dbReference type="Gene3D" id="1.10.606.20">
    <property type="match status" value="1"/>
</dbReference>